<dbReference type="NCBIfam" id="NF005568">
    <property type="entry name" value="PRK07239.1"/>
    <property type="match status" value="1"/>
</dbReference>
<dbReference type="InterPro" id="IPR039793">
    <property type="entry name" value="UROS/Hem4"/>
</dbReference>
<dbReference type="GO" id="GO:0006355">
    <property type="term" value="P:regulation of DNA-templated transcription"/>
    <property type="evidence" value="ECO:0007669"/>
    <property type="project" value="InterPro"/>
</dbReference>
<dbReference type="SMART" id="SM00862">
    <property type="entry name" value="Trans_reg_C"/>
    <property type="match status" value="1"/>
</dbReference>
<dbReference type="EC" id="4.2.1.75" evidence="4"/>
<evidence type="ECO:0000256" key="1">
    <source>
        <dbReference type="ARBA" id="ARBA00023125"/>
    </source>
</evidence>
<dbReference type="GO" id="GO:0003677">
    <property type="term" value="F:DNA binding"/>
    <property type="evidence" value="ECO:0007669"/>
    <property type="project" value="UniProtKB-UniRule"/>
</dbReference>
<dbReference type="SUPFAM" id="SSF69618">
    <property type="entry name" value="HemD-like"/>
    <property type="match status" value="1"/>
</dbReference>
<dbReference type="EMBL" id="JAGFOA010000004">
    <property type="protein sequence ID" value="MBO3663983.1"/>
    <property type="molecule type" value="Genomic_DNA"/>
</dbReference>
<dbReference type="AlphaFoldDB" id="A0A939QRW8"/>
<dbReference type="GO" id="GO:0006780">
    <property type="term" value="P:uroporphyrinogen III biosynthetic process"/>
    <property type="evidence" value="ECO:0007669"/>
    <property type="project" value="InterPro"/>
</dbReference>
<dbReference type="PROSITE" id="PS51755">
    <property type="entry name" value="OMPR_PHOB"/>
    <property type="match status" value="1"/>
</dbReference>
<keyword evidence="4" id="KW-0456">Lyase</keyword>
<dbReference type="InterPro" id="IPR036388">
    <property type="entry name" value="WH-like_DNA-bd_sf"/>
</dbReference>
<evidence type="ECO:0000313" key="4">
    <source>
        <dbReference type="EMBL" id="MBO3663983.1"/>
    </source>
</evidence>
<dbReference type="InterPro" id="IPR036108">
    <property type="entry name" value="4pyrrol_syn_uPrphyn_synt_sf"/>
</dbReference>
<dbReference type="CDD" id="cd00383">
    <property type="entry name" value="trans_reg_C"/>
    <property type="match status" value="1"/>
</dbReference>
<dbReference type="InterPro" id="IPR016032">
    <property type="entry name" value="Sig_transdc_resp-reg_C-effctor"/>
</dbReference>
<dbReference type="InterPro" id="IPR003754">
    <property type="entry name" value="4pyrrol_synth_uPrphyn_synth"/>
</dbReference>
<dbReference type="PANTHER" id="PTHR40082:SF1">
    <property type="entry name" value="BLR5956 PROTEIN"/>
    <property type="match status" value="1"/>
</dbReference>
<dbReference type="Proteomes" id="UP000680132">
    <property type="component" value="Unassembled WGS sequence"/>
</dbReference>
<dbReference type="InterPro" id="IPR001867">
    <property type="entry name" value="OmpR/PhoB-type_DNA-bd"/>
</dbReference>
<feature type="domain" description="OmpR/PhoB-type" evidence="3">
    <location>
        <begin position="290"/>
        <end position="383"/>
    </location>
</feature>
<dbReference type="Gene3D" id="3.40.50.10090">
    <property type="match status" value="2"/>
</dbReference>
<feature type="DNA-binding region" description="OmpR/PhoB-type" evidence="2">
    <location>
        <begin position="290"/>
        <end position="383"/>
    </location>
</feature>
<protein>
    <submittedName>
        <fullName evidence="4">Uroporphyrinogen-III synthase</fullName>
        <ecNumber evidence="4">4.2.1.75</ecNumber>
    </submittedName>
</protein>
<reference evidence="4" key="1">
    <citation type="submission" date="2021-03" db="EMBL/GenBank/DDBJ databases">
        <title>Microbacterium sp. nov., a novel actinobacterium isolated from cow dung.</title>
        <authorList>
            <person name="Zhang L."/>
        </authorList>
    </citation>
    <scope>NUCLEOTIDE SEQUENCE</scope>
    <source>
        <strain evidence="4">NEAU-LLB</strain>
    </source>
</reference>
<accession>A0A939QRW8</accession>
<dbReference type="Gene3D" id="1.10.10.10">
    <property type="entry name" value="Winged helix-like DNA-binding domain superfamily/Winged helix DNA-binding domain"/>
    <property type="match status" value="1"/>
</dbReference>
<comment type="caution">
    <text evidence="4">The sequence shown here is derived from an EMBL/GenBank/DDBJ whole genome shotgun (WGS) entry which is preliminary data.</text>
</comment>
<dbReference type="RefSeq" id="WP_208503642.1">
    <property type="nucleotide sequence ID" value="NZ_JAGFOA010000004.1"/>
</dbReference>
<keyword evidence="1 2" id="KW-0238">DNA-binding</keyword>
<dbReference type="SUPFAM" id="SSF46894">
    <property type="entry name" value="C-terminal effector domain of the bipartite response regulators"/>
    <property type="match status" value="1"/>
</dbReference>
<organism evidence="4 5">
    <name type="scientific">Microbacterium stercoris</name>
    <dbReference type="NCBI Taxonomy" id="2820289"/>
    <lineage>
        <taxon>Bacteria</taxon>
        <taxon>Bacillati</taxon>
        <taxon>Actinomycetota</taxon>
        <taxon>Actinomycetes</taxon>
        <taxon>Micrococcales</taxon>
        <taxon>Microbacteriaceae</taxon>
        <taxon>Microbacterium</taxon>
    </lineage>
</organism>
<proteinExistence type="predicted"/>
<dbReference type="GO" id="GO:0000160">
    <property type="term" value="P:phosphorelay signal transduction system"/>
    <property type="evidence" value="ECO:0007669"/>
    <property type="project" value="InterPro"/>
</dbReference>
<sequence>MNHLTDTVADTSPVPRLLSTALAGCSILITVDRRSGELTSALERHGASVQQAAALTIESHIDDAALIERTQQLIADPPDVVVVTTGVGFRGWVEAADEAGLSDELIAAFRGAQIVARGPKARGAIQQAGLTADWVAESETAAELGEYLVAEGVSGKRVAVQHHGSGADGLDELFARHGAEVVSLTVYRWGPPPEPAVVRRSVRAAAAGEYDAVLFTSAPGAEAWLSEARRAEALDGIRARVADRRLVMVGVGPITAEPLAAEGIEVLIADRGRLGSLVRSVVTYFGGGNAPSHVTSAGRLELRSGGAVLDGRVISLSPTGTDVLAALFRAGGAVVSRAELQKVLPRSGQSAHAVEMAIARLRDALGVPDVIKTVVKRGYRLTVEDPL</sequence>
<dbReference type="Pfam" id="PF00486">
    <property type="entry name" value="Trans_reg_C"/>
    <property type="match status" value="1"/>
</dbReference>
<dbReference type="CDD" id="cd06578">
    <property type="entry name" value="HemD"/>
    <property type="match status" value="1"/>
</dbReference>
<evidence type="ECO:0000313" key="5">
    <source>
        <dbReference type="Proteomes" id="UP000680132"/>
    </source>
</evidence>
<gene>
    <name evidence="4" type="ORF">J5V96_10715</name>
</gene>
<dbReference type="PANTHER" id="PTHR40082">
    <property type="entry name" value="BLR5956 PROTEIN"/>
    <property type="match status" value="1"/>
</dbReference>
<name>A0A939QRW8_9MICO</name>
<dbReference type="GO" id="GO:0004852">
    <property type="term" value="F:uroporphyrinogen-III synthase activity"/>
    <property type="evidence" value="ECO:0007669"/>
    <property type="project" value="UniProtKB-EC"/>
</dbReference>
<dbReference type="Pfam" id="PF02602">
    <property type="entry name" value="HEM4"/>
    <property type="match status" value="1"/>
</dbReference>
<evidence type="ECO:0000259" key="3">
    <source>
        <dbReference type="PROSITE" id="PS51755"/>
    </source>
</evidence>
<keyword evidence="5" id="KW-1185">Reference proteome</keyword>
<evidence type="ECO:0000256" key="2">
    <source>
        <dbReference type="PROSITE-ProRule" id="PRU01091"/>
    </source>
</evidence>